<feature type="compositionally biased region" description="Low complexity" evidence="4">
    <location>
        <begin position="165"/>
        <end position="176"/>
    </location>
</feature>
<dbReference type="GO" id="GO:0022857">
    <property type="term" value="F:transmembrane transporter activity"/>
    <property type="evidence" value="ECO:0007669"/>
    <property type="project" value="InterPro"/>
</dbReference>
<sequence length="390" mass="38159">MGVGRWVWVAGGAVVLLAAGGVAAVTLSHGPAAIASTSDTATVGHGAVSLAVATTGAVTPAQSYALGFATAGTVTVLAVHPGDPVTKGQVLARIDDADAQQKVDTAEAAADRAADALDAAKKPAANDCATRGHTVESALRSPAPTTSPSASPGPTRTATPPPTTRPARPTTAPPTSRGGGSGGDCAPSGDDPVLRAQQQVSSANLALDQARDALAGTAITAPVAGTVLSVAGAVGASVTSGGTFVTLADPAGMQVRASVPEADAGRLAVGQAATITLPDRPGTPLDATVVQVDPVGTSDGTLVVFGARLAFAKAPTDLLVGQTAAVRVTIATRPDALRVPSTAVRADGSVLVRTPSGDHPTQVEVGLRGDAYTEITAGLIDGQEIVTASS</sequence>
<dbReference type="InterPro" id="IPR050465">
    <property type="entry name" value="UPF0194_transport"/>
</dbReference>
<feature type="region of interest" description="Disordered" evidence="4">
    <location>
        <begin position="121"/>
        <end position="192"/>
    </location>
</feature>
<keyword evidence="8" id="KW-1185">Reference proteome</keyword>
<evidence type="ECO:0000259" key="5">
    <source>
        <dbReference type="Pfam" id="PF25917"/>
    </source>
</evidence>
<dbReference type="AlphaFoldDB" id="A0A3D9ZSJ1"/>
<comment type="subcellular location">
    <subcellularLocation>
        <location evidence="1">Cell envelope</location>
    </subcellularLocation>
</comment>
<evidence type="ECO:0000256" key="3">
    <source>
        <dbReference type="ARBA" id="ARBA00023054"/>
    </source>
</evidence>
<keyword evidence="3" id="KW-0175">Coiled coil</keyword>
<evidence type="ECO:0000256" key="2">
    <source>
        <dbReference type="ARBA" id="ARBA00009477"/>
    </source>
</evidence>
<comment type="caution">
    <text evidence="7">The sequence shown here is derived from an EMBL/GenBank/DDBJ whole genome shotgun (WGS) entry which is preliminary data.</text>
</comment>
<dbReference type="Pfam" id="PF25917">
    <property type="entry name" value="BSH_RND"/>
    <property type="match status" value="1"/>
</dbReference>
<evidence type="ECO:0000256" key="1">
    <source>
        <dbReference type="ARBA" id="ARBA00004196"/>
    </source>
</evidence>
<comment type="similarity">
    <text evidence="2">Belongs to the membrane fusion protein (MFP) (TC 8.A.1) family.</text>
</comment>
<evidence type="ECO:0000313" key="8">
    <source>
        <dbReference type="Proteomes" id="UP000256913"/>
    </source>
</evidence>
<dbReference type="NCBIfam" id="TIGR01730">
    <property type="entry name" value="RND_mfp"/>
    <property type="match status" value="1"/>
</dbReference>
<accession>A0A3D9ZSJ1</accession>
<feature type="compositionally biased region" description="Low complexity" evidence="4">
    <location>
        <begin position="140"/>
        <end position="158"/>
    </location>
</feature>
<dbReference type="GO" id="GO:0030313">
    <property type="term" value="C:cell envelope"/>
    <property type="evidence" value="ECO:0007669"/>
    <property type="project" value="UniProtKB-SubCell"/>
</dbReference>
<evidence type="ECO:0000259" key="6">
    <source>
        <dbReference type="Pfam" id="PF25954"/>
    </source>
</evidence>
<dbReference type="OrthoDB" id="3286702at2"/>
<dbReference type="RefSeq" id="WP_116071846.1">
    <property type="nucleotide sequence ID" value="NZ_BONB01000098.1"/>
</dbReference>
<dbReference type="Proteomes" id="UP000256913">
    <property type="component" value="Unassembled WGS sequence"/>
</dbReference>
<organism evidence="7 8">
    <name type="scientific">Asanoa ferruginea</name>
    <dbReference type="NCBI Taxonomy" id="53367"/>
    <lineage>
        <taxon>Bacteria</taxon>
        <taxon>Bacillati</taxon>
        <taxon>Actinomycetota</taxon>
        <taxon>Actinomycetes</taxon>
        <taxon>Micromonosporales</taxon>
        <taxon>Micromonosporaceae</taxon>
        <taxon>Asanoa</taxon>
    </lineage>
</organism>
<reference evidence="7 8" key="1">
    <citation type="submission" date="2018-08" db="EMBL/GenBank/DDBJ databases">
        <title>Sequencing the genomes of 1000 actinobacteria strains.</title>
        <authorList>
            <person name="Klenk H.-P."/>
        </authorList>
    </citation>
    <scope>NUCLEOTIDE SEQUENCE [LARGE SCALE GENOMIC DNA]</scope>
    <source>
        <strain evidence="7 8">DSM 44099</strain>
    </source>
</reference>
<dbReference type="InterPro" id="IPR058792">
    <property type="entry name" value="Beta-barrel_RND_2"/>
</dbReference>
<protein>
    <submittedName>
        <fullName evidence="7">HlyD family secretion protein</fullName>
    </submittedName>
</protein>
<evidence type="ECO:0000313" key="7">
    <source>
        <dbReference type="EMBL" id="REG00367.1"/>
    </source>
</evidence>
<name>A0A3D9ZSJ1_9ACTN</name>
<dbReference type="Pfam" id="PF25954">
    <property type="entry name" value="Beta-barrel_RND_2"/>
    <property type="match status" value="1"/>
</dbReference>
<proteinExistence type="inferred from homology"/>
<gene>
    <name evidence="7" type="ORF">DFJ67_6419</name>
</gene>
<dbReference type="PANTHER" id="PTHR32347:SF27">
    <property type="entry name" value="RND EFFLUX PUMP MEMBRANE FUSION PROTEIN BARREL-SANDWICH DOMAIN-CONTAINING PROTEIN"/>
    <property type="match status" value="1"/>
</dbReference>
<feature type="domain" description="CusB-like beta-barrel" evidence="6">
    <location>
        <begin position="255"/>
        <end position="328"/>
    </location>
</feature>
<evidence type="ECO:0000256" key="4">
    <source>
        <dbReference type="SAM" id="MobiDB-lite"/>
    </source>
</evidence>
<dbReference type="InterPro" id="IPR058625">
    <property type="entry name" value="MdtA-like_BSH"/>
</dbReference>
<dbReference type="Gene3D" id="2.40.420.20">
    <property type="match status" value="1"/>
</dbReference>
<dbReference type="InterPro" id="IPR006143">
    <property type="entry name" value="RND_pump_MFP"/>
</dbReference>
<dbReference type="Gene3D" id="2.40.30.170">
    <property type="match status" value="1"/>
</dbReference>
<feature type="domain" description="Multidrug resistance protein MdtA-like barrel-sandwich hybrid" evidence="5">
    <location>
        <begin position="72"/>
        <end position="243"/>
    </location>
</feature>
<dbReference type="Gene3D" id="2.40.50.100">
    <property type="match status" value="1"/>
</dbReference>
<dbReference type="GO" id="GO:0016020">
    <property type="term" value="C:membrane"/>
    <property type="evidence" value="ECO:0007669"/>
    <property type="project" value="InterPro"/>
</dbReference>
<dbReference type="PANTHER" id="PTHR32347">
    <property type="entry name" value="EFFLUX SYSTEM COMPONENT YKNX-RELATED"/>
    <property type="match status" value="1"/>
</dbReference>
<dbReference type="EMBL" id="QUMQ01000001">
    <property type="protein sequence ID" value="REG00367.1"/>
    <property type="molecule type" value="Genomic_DNA"/>
</dbReference>
<dbReference type="SUPFAM" id="SSF111369">
    <property type="entry name" value="HlyD-like secretion proteins"/>
    <property type="match status" value="2"/>
</dbReference>